<name>A0A1Y1XUF0_9FUNG</name>
<feature type="transmembrane region" description="Helical" evidence="12">
    <location>
        <begin position="66"/>
        <end position="85"/>
    </location>
</feature>
<comment type="subcellular location">
    <subcellularLocation>
        <location evidence="1">Endomembrane system</location>
        <topology evidence="1">Multi-pass membrane protein</topology>
    </subcellularLocation>
</comment>
<dbReference type="GO" id="GO:0004608">
    <property type="term" value="F:phosphatidylethanolamine N-methyltransferase activity"/>
    <property type="evidence" value="ECO:0007669"/>
    <property type="project" value="TreeGrafter"/>
</dbReference>
<evidence type="ECO:0000256" key="6">
    <source>
        <dbReference type="ARBA" id="ARBA00022989"/>
    </source>
</evidence>
<feature type="transmembrane region" description="Helical" evidence="12">
    <location>
        <begin position="515"/>
        <end position="534"/>
    </location>
</feature>
<dbReference type="OrthoDB" id="4583at2759"/>
<evidence type="ECO:0000256" key="1">
    <source>
        <dbReference type="ARBA" id="ARBA00004127"/>
    </source>
</evidence>
<evidence type="ECO:0000256" key="4">
    <source>
        <dbReference type="ARBA" id="ARBA00022691"/>
    </source>
</evidence>
<feature type="transmembrane region" description="Helical" evidence="12">
    <location>
        <begin position="277"/>
        <end position="295"/>
    </location>
</feature>
<evidence type="ECO:0000256" key="9">
    <source>
        <dbReference type="ARBA" id="ARBA00023209"/>
    </source>
</evidence>
<accession>A0A1Y1XUF0</accession>
<keyword evidence="8 12" id="KW-0472">Membrane</keyword>
<dbReference type="InterPro" id="IPR007318">
    <property type="entry name" value="Phopholipid_MeTrfase"/>
</dbReference>
<evidence type="ECO:0000256" key="11">
    <source>
        <dbReference type="SAM" id="MobiDB-lite"/>
    </source>
</evidence>
<feature type="transmembrane region" description="Helical" evidence="12">
    <location>
        <begin position="443"/>
        <end position="462"/>
    </location>
</feature>
<evidence type="ECO:0000256" key="5">
    <source>
        <dbReference type="ARBA" id="ARBA00022692"/>
    </source>
</evidence>
<sequence length="567" mass="64751">MYAEHPTEYTFQTSPVLMHSCLLPPTQPEKGSHITYAKTPTGQAFKLPYIPDVFTTLFDPEVDKSIVEYLTLCTFFGQISLFFILEDAVRQSFFIYSFLFWRSLHHLGIGLLLRYQSRDHGLVRFLNERRWFSEGSAQHPFILSILRSKMGEDYSCEESPIEFNTWLLFRQLVDLVVVNDFFSYVCFALSFFRISSESTIFALALRWGIGVGLILFQLRIQINIHSSPENHSVYWGCFFFQSDKTPFSQPNSWASLFDTIGCVGYYGMTLITSSYTVLWGSLLAHVTQLLFILFVENPHTAREHRRKYPSPTDPSPQSHLGGQTVLVLDLFRSADIFVLLIVVYCAILTPIVATLSASALNWFLVVHCLAWKLFHSCGLGAILYLQRKRRFWINHFVAFGGGVRDAFENWSNIYQLSLSMAYVSVLIVALNGYTVPTEWSSSILLQHLLGLFLLFMHLWMAANAFELMGSYGWFYGDFFFDKSPEFAIHRLNVDADTFKGQAAALGLSILVNNCWMYSIVVVSLVANGIFILWIEGNPSVHPHPRSRSRSHSPSPFHTPSIQPPQNI</sequence>
<evidence type="ECO:0000313" key="13">
    <source>
        <dbReference type="EMBL" id="ORX89379.1"/>
    </source>
</evidence>
<feature type="transmembrane region" description="Helical" evidence="12">
    <location>
        <begin position="413"/>
        <end position="431"/>
    </location>
</feature>
<evidence type="ECO:0000256" key="8">
    <source>
        <dbReference type="ARBA" id="ARBA00023136"/>
    </source>
</evidence>
<keyword evidence="10" id="KW-1208">Phospholipid metabolism</keyword>
<organism evidence="13 14">
    <name type="scientific">Basidiobolus meristosporus CBS 931.73</name>
    <dbReference type="NCBI Taxonomy" id="1314790"/>
    <lineage>
        <taxon>Eukaryota</taxon>
        <taxon>Fungi</taxon>
        <taxon>Fungi incertae sedis</taxon>
        <taxon>Zoopagomycota</taxon>
        <taxon>Entomophthoromycotina</taxon>
        <taxon>Basidiobolomycetes</taxon>
        <taxon>Basidiobolales</taxon>
        <taxon>Basidiobolaceae</taxon>
        <taxon>Basidiobolus</taxon>
    </lineage>
</organism>
<evidence type="ECO:0000256" key="12">
    <source>
        <dbReference type="SAM" id="Phobius"/>
    </source>
</evidence>
<evidence type="ECO:0000256" key="3">
    <source>
        <dbReference type="ARBA" id="ARBA00022603"/>
    </source>
</evidence>
<keyword evidence="14" id="KW-1185">Reference proteome</keyword>
<reference evidence="13 14" key="1">
    <citation type="submission" date="2016-07" db="EMBL/GenBank/DDBJ databases">
        <title>Pervasive Adenine N6-methylation of Active Genes in Fungi.</title>
        <authorList>
            <consortium name="DOE Joint Genome Institute"/>
            <person name="Mondo S.J."/>
            <person name="Dannebaum R.O."/>
            <person name="Kuo R.C."/>
            <person name="Labutti K."/>
            <person name="Haridas S."/>
            <person name="Kuo A."/>
            <person name="Salamov A."/>
            <person name="Ahrendt S.R."/>
            <person name="Lipzen A."/>
            <person name="Sullivan W."/>
            <person name="Andreopoulos W.B."/>
            <person name="Clum A."/>
            <person name="Lindquist E."/>
            <person name="Daum C."/>
            <person name="Ramamoorthy G.K."/>
            <person name="Gryganskyi A."/>
            <person name="Culley D."/>
            <person name="Magnuson J.K."/>
            <person name="James T.Y."/>
            <person name="O'Malley M.A."/>
            <person name="Stajich J.E."/>
            <person name="Spatafora J.W."/>
            <person name="Visel A."/>
            <person name="Grigoriev I.V."/>
        </authorList>
    </citation>
    <scope>NUCLEOTIDE SEQUENCE [LARGE SCALE GENOMIC DNA]</scope>
    <source>
        <strain evidence="13 14">CBS 931.73</strain>
    </source>
</reference>
<keyword evidence="6 12" id="KW-1133">Transmembrane helix</keyword>
<keyword evidence="5 12" id="KW-0812">Transmembrane</keyword>
<dbReference type="Proteomes" id="UP000193498">
    <property type="component" value="Unassembled WGS sequence"/>
</dbReference>
<evidence type="ECO:0000256" key="10">
    <source>
        <dbReference type="ARBA" id="ARBA00023264"/>
    </source>
</evidence>
<dbReference type="STRING" id="1314790.A0A1Y1XUF0"/>
<feature type="transmembrane region" description="Helical" evidence="12">
    <location>
        <begin position="362"/>
        <end position="384"/>
    </location>
</feature>
<dbReference type="GO" id="GO:0012505">
    <property type="term" value="C:endomembrane system"/>
    <property type="evidence" value="ECO:0007669"/>
    <property type="project" value="UniProtKB-SubCell"/>
</dbReference>
<dbReference type="PANTHER" id="PTHR32138:SF0">
    <property type="entry name" value="PHOSPHATIDYLETHANOLAMINE N-METHYLTRANSFERASE"/>
    <property type="match status" value="1"/>
</dbReference>
<dbReference type="InParanoid" id="A0A1Y1XUF0"/>
<evidence type="ECO:0000256" key="7">
    <source>
        <dbReference type="ARBA" id="ARBA00023098"/>
    </source>
</evidence>
<dbReference type="GO" id="GO:0006656">
    <property type="term" value="P:phosphatidylcholine biosynthetic process"/>
    <property type="evidence" value="ECO:0007669"/>
    <property type="project" value="UniProtKB-UniPathway"/>
</dbReference>
<dbReference type="GO" id="GO:0032259">
    <property type="term" value="P:methylation"/>
    <property type="evidence" value="ECO:0007669"/>
    <property type="project" value="UniProtKB-KW"/>
</dbReference>
<keyword evidence="3" id="KW-0808">Transferase</keyword>
<feature type="compositionally biased region" description="Low complexity" evidence="11">
    <location>
        <begin position="551"/>
        <end position="560"/>
    </location>
</feature>
<evidence type="ECO:0000313" key="14">
    <source>
        <dbReference type="Proteomes" id="UP000193498"/>
    </source>
</evidence>
<keyword evidence="4" id="KW-0949">S-adenosyl-L-methionine</keyword>
<dbReference type="EMBL" id="MCFE01000450">
    <property type="protein sequence ID" value="ORX89379.1"/>
    <property type="molecule type" value="Genomic_DNA"/>
</dbReference>
<feature type="transmembrane region" description="Helical" evidence="12">
    <location>
        <begin position="172"/>
        <end position="194"/>
    </location>
</feature>
<evidence type="ECO:0008006" key="15">
    <source>
        <dbReference type="Google" id="ProtNLM"/>
    </source>
</evidence>
<protein>
    <recommendedName>
        <fullName evidence="15">Phosphatidylethanolamine N-methyltransferase</fullName>
    </recommendedName>
</protein>
<keyword evidence="7" id="KW-0443">Lipid metabolism</keyword>
<dbReference type="UniPathway" id="UPA00753"/>
<feature type="transmembrane region" description="Helical" evidence="12">
    <location>
        <begin position="336"/>
        <end position="356"/>
    </location>
</feature>
<comment type="caution">
    <text evidence="13">The sequence shown here is derived from an EMBL/GenBank/DDBJ whole genome shotgun (WGS) entry which is preliminary data.</text>
</comment>
<gene>
    <name evidence="13" type="ORF">K493DRAFT_69092</name>
</gene>
<evidence type="ECO:0000256" key="2">
    <source>
        <dbReference type="ARBA" id="ARBA00022516"/>
    </source>
</evidence>
<feature type="transmembrane region" description="Helical" evidence="12">
    <location>
        <begin position="91"/>
        <end position="113"/>
    </location>
</feature>
<dbReference type="AlphaFoldDB" id="A0A1Y1XUF0"/>
<proteinExistence type="predicted"/>
<dbReference type="PANTHER" id="PTHR32138">
    <property type="entry name" value="PHOSPHATIDYLETHANOLAMINE N-METHYLTRANSFERASE"/>
    <property type="match status" value="1"/>
</dbReference>
<keyword evidence="9" id="KW-0594">Phospholipid biosynthesis</keyword>
<feature type="transmembrane region" description="Helical" evidence="12">
    <location>
        <begin position="200"/>
        <end position="218"/>
    </location>
</feature>
<dbReference type="Pfam" id="PF04191">
    <property type="entry name" value="PEMT"/>
    <property type="match status" value="2"/>
</dbReference>
<feature type="region of interest" description="Disordered" evidence="11">
    <location>
        <begin position="543"/>
        <end position="567"/>
    </location>
</feature>
<keyword evidence="2" id="KW-0444">Lipid biosynthesis</keyword>
<keyword evidence="3" id="KW-0489">Methyltransferase</keyword>